<dbReference type="InterPro" id="IPR012373">
    <property type="entry name" value="Ferrdict_sens_TM"/>
</dbReference>
<dbReference type="PANTHER" id="PTHR30273">
    <property type="entry name" value="PERIPLASMIC SIGNAL SENSOR AND SIGMA FACTOR ACTIVATOR FECR-RELATED"/>
    <property type="match status" value="1"/>
</dbReference>
<protein>
    <submittedName>
        <fullName evidence="4">Transmembrane sensor</fullName>
    </submittedName>
</protein>
<dbReference type="Proteomes" id="UP001267710">
    <property type="component" value="Unassembled WGS sequence"/>
</dbReference>
<evidence type="ECO:0000313" key="5">
    <source>
        <dbReference type="Proteomes" id="UP001267710"/>
    </source>
</evidence>
<gene>
    <name evidence="4" type="ORF">QE399_000658</name>
</gene>
<feature type="domain" description="FecR protein" evidence="2">
    <location>
        <begin position="137"/>
        <end position="228"/>
    </location>
</feature>
<keyword evidence="1" id="KW-1133">Transmembrane helix</keyword>
<dbReference type="EMBL" id="JAVIZX010000001">
    <property type="protein sequence ID" value="MDR6212969.1"/>
    <property type="molecule type" value="Genomic_DNA"/>
</dbReference>
<dbReference type="PIRSF" id="PIRSF018266">
    <property type="entry name" value="FecR"/>
    <property type="match status" value="1"/>
</dbReference>
<proteinExistence type="predicted"/>
<sequence>MPARSAGLTAVRAWDDAPPADLAEQAAGWIVGLDSDDADERARAQRGFAAWRAQSPQHAEAAARLEAFIGRVRQAAGPGAADAQAARAALNAVQPGAQSRRRRALGRAAGAVALVALLAVPSWLALHSHPPAHLWADVRSSAGEWRRHTLSDGSQLTLSGVAAIHWRADERERVVELVRGSLLVDVAKDATRPFYVQTPLGRIRALGTRFAVTYDDGGLTLEMLESRVAVQAPDDGNGAAAVRKPVVVQAGQRVHVGAEGIGAVEDMDPEGVEQGWQRHQLVVHDRPLPEVLDRLAPHHPGPLQFDRAALAAIRVSGVLPLDDTAQALRLLQQNFPQLRLRSVASRWVWVDLQPAS</sequence>
<evidence type="ECO:0000259" key="3">
    <source>
        <dbReference type="Pfam" id="PF16220"/>
    </source>
</evidence>
<evidence type="ECO:0000256" key="1">
    <source>
        <dbReference type="SAM" id="Phobius"/>
    </source>
</evidence>
<evidence type="ECO:0000259" key="2">
    <source>
        <dbReference type="Pfam" id="PF04773"/>
    </source>
</evidence>
<comment type="caution">
    <text evidence="4">The sequence shown here is derived from an EMBL/GenBank/DDBJ whole genome shotgun (WGS) entry which is preliminary data.</text>
</comment>
<evidence type="ECO:0000313" key="4">
    <source>
        <dbReference type="EMBL" id="MDR6212969.1"/>
    </source>
</evidence>
<dbReference type="Pfam" id="PF16220">
    <property type="entry name" value="DUF4880"/>
    <property type="match status" value="1"/>
</dbReference>
<feature type="transmembrane region" description="Helical" evidence="1">
    <location>
        <begin position="108"/>
        <end position="126"/>
    </location>
</feature>
<accession>A0ABU1I6Y1</accession>
<dbReference type="InterPro" id="IPR006860">
    <property type="entry name" value="FecR"/>
</dbReference>
<keyword evidence="1" id="KW-0472">Membrane</keyword>
<reference evidence="4 5" key="1">
    <citation type="submission" date="2023-08" db="EMBL/GenBank/DDBJ databases">
        <title>Functional and genomic diversity of the sorghum phyllosphere microbiome.</title>
        <authorList>
            <person name="Shade A."/>
        </authorList>
    </citation>
    <scope>NUCLEOTIDE SEQUENCE [LARGE SCALE GENOMIC DNA]</scope>
    <source>
        <strain evidence="4 5">SORGH_AS_0335</strain>
    </source>
</reference>
<dbReference type="Pfam" id="PF04773">
    <property type="entry name" value="FecR"/>
    <property type="match status" value="1"/>
</dbReference>
<name>A0ABU1I6Y1_9BURK</name>
<keyword evidence="1 4" id="KW-0812">Transmembrane</keyword>
<dbReference type="InterPro" id="IPR032623">
    <property type="entry name" value="FecR_N"/>
</dbReference>
<dbReference type="PANTHER" id="PTHR30273:SF2">
    <property type="entry name" value="PROTEIN FECR"/>
    <property type="match status" value="1"/>
</dbReference>
<organism evidence="4 5">
    <name type="scientific">Paracidovorax wautersii</name>
    <dbReference type="NCBI Taxonomy" id="1177982"/>
    <lineage>
        <taxon>Bacteria</taxon>
        <taxon>Pseudomonadati</taxon>
        <taxon>Pseudomonadota</taxon>
        <taxon>Betaproteobacteria</taxon>
        <taxon>Burkholderiales</taxon>
        <taxon>Comamonadaceae</taxon>
        <taxon>Paracidovorax</taxon>
    </lineage>
</organism>
<feature type="domain" description="FecR N-terminal" evidence="3">
    <location>
        <begin position="24"/>
        <end position="67"/>
    </location>
</feature>
<dbReference type="Gene3D" id="2.60.120.1440">
    <property type="match status" value="1"/>
</dbReference>
<dbReference type="RefSeq" id="WP_309826077.1">
    <property type="nucleotide sequence ID" value="NZ_JAVIZX010000001.1"/>
</dbReference>
<keyword evidence="5" id="KW-1185">Reference proteome</keyword>